<dbReference type="Proteomes" id="UP000887229">
    <property type="component" value="Unassembled WGS sequence"/>
</dbReference>
<dbReference type="Gene3D" id="3.40.50.1820">
    <property type="entry name" value="alpha/beta hydrolase"/>
    <property type="match status" value="1"/>
</dbReference>
<protein>
    <submittedName>
        <fullName evidence="6">Alpha/Beta hydrolase protein</fullName>
    </submittedName>
</protein>
<organism evidence="6 7">
    <name type="scientific">Emericellopsis atlantica</name>
    <dbReference type="NCBI Taxonomy" id="2614577"/>
    <lineage>
        <taxon>Eukaryota</taxon>
        <taxon>Fungi</taxon>
        <taxon>Dikarya</taxon>
        <taxon>Ascomycota</taxon>
        <taxon>Pezizomycotina</taxon>
        <taxon>Sordariomycetes</taxon>
        <taxon>Hypocreomycetidae</taxon>
        <taxon>Hypocreales</taxon>
        <taxon>Bionectriaceae</taxon>
        <taxon>Emericellopsis</taxon>
    </lineage>
</organism>
<gene>
    <name evidence="6" type="ORF">F5Z01DRAFT_493915</name>
</gene>
<evidence type="ECO:0000256" key="2">
    <source>
        <dbReference type="ARBA" id="ARBA00022797"/>
    </source>
</evidence>
<sequence>MADISKYTINVPAEKLKLLSDRLALATFPTTVDFSDDWNYGVPLKDIKRLAHHWANGFDWRAQEAKLNKLPQFSTKVDVDGFGTLNIHFVHQRSHRENSIPLLFCHGWPGSFLEVIKILPLLTQNNDGQSFHVVAPSLPNYGFSDGVSKPGFGMPQYAEAMHKVMLNLGYTQYVTQGGDWGFAVTRMMGILYPQNVLASHLNMIRIKAPRLTSAPAGVANDEQSYTEEEKAGLERSKWFEKEGFGYNLLQSTKPSTIGMALTDSPIALLSWIYEKLHDWTDDYPWTDDEILTWVSIYQFSVAGPAASARIYYENTHASRGLTTKILEYNGATKLGLSYFPRDIIVLPSAWGRTLGPVVFEVRHDRGGHFAAHETPELLVKDLRQMFGERGGAHDVIKTILAKGDSRL</sequence>
<dbReference type="InterPro" id="IPR016292">
    <property type="entry name" value="Epoxide_hydrolase"/>
</dbReference>
<dbReference type="InterPro" id="IPR010497">
    <property type="entry name" value="Epoxide_hydro_N"/>
</dbReference>
<dbReference type="AlphaFoldDB" id="A0A9P7ZCG9"/>
<dbReference type="PIRSF" id="PIRSF001112">
    <property type="entry name" value="Epoxide_hydrolase"/>
    <property type="match status" value="1"/>
</dbReference>
<dbReference type="Pfam" id="PF06441">
    <property type="entry name" value="EHN"/>
    <property type="match status" value="1"/>
</dbReference>
<keyword evidence="2" id="KW-0058">Aromatic hydrocarbons catabolism</keyword>
<dbReference type="PRINTS" id="PR00412">
    <property type="entry name" value="EPOXHYDRLASE"/>
</dbReference>
<dbReference type="GO" id="GO:0004301">
    <property type="term" value="F:epoxide hydrolase activity"/>
    <property type="evidence" value="ECO:0007669"/>
    <property type="project" value="TreeGrafter"/>
</dbReference>
<evidence type="ECO:0000313" key="6">
    <source>
        <dbReference type="EMBL" id="KAG9249544.1"/>
    </source>
</evidence>
<dbReference type="GeneID" id="70291117"/>
<reference evidence="6" key="1">
    <citation type="journal article" date="2021" name="IMA Fungus">
        <title>Genomic characterization of three marine fungi, including Emericellopsis atlantica sp. nov. with signatures of a generalist lifestyle and marine biomass degradation.</title>
        <authorList>
            <person name="Hagestad O.C."/>
            <person name="Hou L."/>
            <person name="Andersen J.H."/>
            <person name="Hansen E.H."/>
            <person name="Altermark B."/>
            <person name="Li C."/>
            <person name="Kuhnert E."/>
            <person name="Cox R.J."/>
            <person name="Crous P.W."/>
            <person name="Spatafora J.W."/>
            <person name="Lail K."/>
            <person name="Amirebrahimi M."/>
            <person name="Lipzen A."/>
            <person name="Pangilinan J."/>
            <person name="Andreopoulos W."/>
            <person name="Hayes R.D."/>
            <person name="Ng V."/>
            <person name="Grigoriev I.V."/>
            <person name="Jackson S.A."/>
            <person name="Sutton T.D.S."/>
            <person name="Dobson A.D.W."/>
            <person name="Rama T."/>
        </authorList>
    </citation>
    <scope>NUCLEOTIDE SEQUENCE</scope>
    <source>
        <strain evidence="6">TS7</strain>
    </source>
</reference>
<name>A0A9P7ZCG9_9HYPO</name>
<evidence type="ECO:0000256" key="3">
    <source>
        <dbReference type="ARBA" id="ARBA00022801"/>
    </source>
</evidence>
<evidence type="ECO:0000259" key="5">
    <source>
        <dbReference type="Pfam" id="PF06441"/>
    </source>
</evidence>
<dbReference type="EMBL" id="MU251302">
    <property type="protein sequence ID" value="KAG9249544.1"/>
    <property type="molecule type" value="Genomic_DNA"/>
</dbReference>
<dbReference type="OrthoDB" id="7130006at2759"/>
<keyword evidence="7" id="KW-1185">Reference proteome</keyword>
<evidence type="ECO:0000313" key="7">
    <source>
        <dbReference type="Proteomes" id="UP000887229"/>
    </source>
</evidence>
<feature type="domain" description="Epoxide hydrolase N-terminal" evidence="5">
    <location>
        <begin position="5"/>
        <end position="115"/>
    </location>
</feature>
<evidence type="ECO:0000256" key="1">
    <source>
        <dbReference type="ARBA" id="ARBA00010088"/>
    </source>
</evidence>
<accession>A0A9P7ZCG9</accession>
<dbReference type="InterPro" id="IPR000639">
    <property type="entry name" value="Epox_hydrolase-like"/>
</dbReference>
<feature type="active site" description="Proton acceptor" evidence="4">
    <location>
        <position position="368"/>
    </location>
</feature>
<evidence type="ECO:0000256" key="4">
    <source>
        <dbReference type="PIRSR" id="PIRSR001112-1"/>
    </source>
</evidence>
<dbReference type="GO" id="GO:0097176">
    <property type="term" value="P:epoxide metabolic process"/>
    <property type="evidence" value="ECO:0007669"/>
    <property type="project" value="TreeGrafter"/>
</dbReference>
<feature type="active site" description="Proton donor" evidence="4">
    <location>
        <position position="311"/>
    </location>
</feature>
<dbReference type="RefSeq" id="XP_046113468.1">
    <property type="nucleotide sequence ID" value="XM_046260214.1"/>
</dbReference>
<dbReference type="InterPro" id="IPR029058">
    <property type="entry name" value="AB_hydrolase_fold"/>
</dbReference>
<proteinExistence type="inferred from homology"/>
<comment type="similarity">
    <text evidence="1">Belongs to the peptidase S33 family.</text>
</comment>
<feature type="active site" description="Nucleophile" evidence="4">
    <location>
        <position position="179"/>
    </location>
</feature>
<dbReference type="PANTHER" id="PTHR21661:SF35">
    <property type="entry name" value="EPOXIDE HYDROLASE"/>
    <property type="match status" value="1"/>
</dbReference>
<comment type="caution">
    <text evidence="6">The sequence shown here is derived from an EMBL/GenBank/DDBJ whole genome shotgun (WGS) entry which is preliminary data.</text>
</comment>
<dbReference type="SUPFAM" id="SSF53474">
    <property type="entry name" value="alpha/beta-Hydrolases"/>
    <property type="match status" value="1"/>
</dbReference>
<keyword evidence="3 6" id="KW-0378">Hydrolase</keyword>
<dbReference type="PANTHER" id="PTHR21661">
    <property type="entry name" value="EPOXIDE HYDROLASE 1-RELATED"/>
    <property type="match status" value="1"/>
</dbReference>